<keyword evidence="4 7" id="KW-0833">Ubl conjugation pathway</keyword>
<evidence type="ECO:0000256" key="6">
    <source>
        <dbReference type="PROSITE-ProRule" id="PRU10133"/>
    </source>
</evidence>
<feature type="compositionally biased region" description="Basic and acidic residues" evidence="8">
    <location>
        <begin position="7"/>
        <end position="19"/>
    </location>
</feature>
<feature type="active site" description="Glycyl thioester intermediate" evidence="6">
    <location>
        <position position="107"/>
    </location>
</feature>
<dbReference type="EMBL" id="HBGH01016504">
    <property type="protein sequence ID" value="CAD9237026.1"/>
    <property type="molecule type" value="Transcribed_RNA"/>
</dbReference>
<keyword evidence="2" id="KW-0808">Transferase</keyword>
<dbReference type="GO" id="GO:0019788">
    <property type="term" value="F:NEDD8 transferase activity"/>
    <property type="evidence" value="ECO:0007669"/>
    <property type="project" value="UniProtKB-ARBA"/>
</dbReference>
<evidence type="ECO:0000313" key="10">
    <source>
        <dbReference type="EMBL" id="CAD9237026.1"/>
    </source>
</evidence>
<dbReference type="SMART" id="SM00212">
    <property type="entry name" value="UBCc"/>
    <property type="match status" value="1"/>
</dbReference>
<dbReference type="InterPro" id="IPR023313">
    <property type="entry name" value="UBQ-conjugating_AS"/>
</dbReference>
<dbReference type="AlphaFoldDB" id="A0A7S1THK1"/>
<comment type="similarity">
    <text evidence="7">Belongs to the ubiquitin-conjugating enzyme family.</text>
</comment>
<gene>
    <name evidence="10" type="ORF">CCAE0312_LOCUS9123</name>
</gene>
<keyword evidence="3 7" id="KW-0547">Nucleotide-binding</keyword>
<dbReference type="PROSITE" id="PS00183">
    <property type="entry name" value="UBC_1"/>
    <property type="match status" value="1"/>
</dbReference>
<evidence type="ECO:0000256" key="1">
    <source>
        <dbReference type="ARBA" id="ARBA00005032"/>
    </source>
</evidence>
<evidence type="ECO:0000259" key="9">
    <source>
        <dbReference type="PROSITE" id="PS50127"/>
    </source>
</evidence>
<dbReference type="InterPro" id="IPR000608">
    <property type="entry name" value="UBC"/>
</dbReference>
<dbReference type="GO" id="GO:0005524">
    <property type="term" value="F:ATP binding"/>
    <property type="evidence" value="ECO:0007669"/>
    <property type="project" value="UniProtKB-UniRule"/>
</dbReference>
<feature type="domain" description="UBC core" evidence="9">
    <location>
        <begin position="25"/>
        <end position="169"/>
    </location>
</feature>
<evidence type="ECO:0000256" key="5">
    <source>
        <dbReference type="ARBA" id="ARBA00022840"/>
    </source>
</evidence>
<accession>A0A7S1THK1</accession>
<feature type="region of interest" description="Disordered" evidence="8">
    <location>
        <begin position="1"/>
        <end position="28"/>
    </location>
</feature>
<dbReference type="FunFam" id="3.10.110.10:FF:000005">
    <property type="entry name" value="NEDD8-conjugating enzyme Ubc12"/>
    <property type="match status" value="1"/>
</dbReference>
<reference evidence="10" key="1">
    <citation type="submission" date="2021-01" db="EMBL/GenBank/DDBJ databases">
        <authorList>
            <person name="Corre E."/>
            <person name="Pelletier E."/>
            <person name="Niang G."/>
            <person name="Scheremetjew M."/>
            <person name="Finn R."/>
            <person name="Kale V."/>
            <person name="Holt S."/>
            <person name="Cochrane G."/>
            <person name="Meng A."/>
            <person name="Brown T."/>
            <person name="Cohen L."/>
        </authorList>
    </citation>
    <scope>NUCLEOTIDE SEQUENCE</scope>
    <source>
        <strain evidence="10">SAG 36.94</strain>
    </source>
</reference>
<dbReference type="PROSITE" id="PS50127">
    <property type="entry name" value="UBC_2"/>
    <property type="match status" value="1"/>
</dbReference>
<comment type="pathway">
    <text evidence="1">Protein modification; protein neddylation.</text>
</comment>
<proteinExistence type="inferred from homology"/>
<dbReference type="CDD" id="cd23794">
    <property type="entry name" value="UBCc_UBE2F_UBE2M"/>
    <property type="match status" value="1"/>
</dbReference>
<evidence type="ECO:0000256" key="4">
    <source>
        <dbReference type="ARBA" id="ARBA00022786"/>
    </source>
</evidence>
<dbReference type="PANTHER" id="PTHR24068">
    <property type="entry name" value="UBIQUITIN-CONJUGATING ENZYME E2"/>
    <property type="match status" value="1"/>
</dbReference>
<organism evidence="10">
    <name type="scientific">Compsopogon caeruleus</name>
    <dbReference type="NCBI Taxonomy" id="31354"/>
    <lineage>
        <taxon>Eukaryota</taxon>
        <taxon>Rhodophyta</taxon>
        <taxon>Compsopogonophyceae</taxon>
        <taxon>Compsopogonales</taxon>
        <taxon>Compsopogonaceae</taxon>
        <taxon>Compsopogon</taxon>
    </lineage>
</organism>
<dbReference type="SUPFAM" id="SSF54495">
    <property type="entry name" value="UBC-like"/>
    <property type="match status" value="1"/>
</dbReference>
<dbReference type="Gene3D" id="3.10.110.10">
    <property type="entry name" value="Ubiquitin Conjugating Enzyme"/>
    <property type="match status" value="1"/>
</dbReference>
<evidence type="ECO:0000256" key="2">
    <source>
        <dbReference type="ARBA" id="ARBA00022679"/>
    </source>
</evidence>
<keyword evidence="5 7" id="KW-0067">ATP-binding</keyword>
<evidence type="ECO:0000256" key="3">
    <source>
        <dbReference type="ARBA" id="ARBA00022741"/>
    </source>
</evidence>
<name>A0A7S1THK1_9RHOD</name>
<dbReference type="InterPro" id="IPR016135">
    <property type="entry name" value="UBQ-conjugating_enzyme/RWD"/>
</dbReference>
<dbReference type="Pfam" id="PF00179">
    <property type="entry name" value="UQ_con"/>
    <property type="match status" value="1"/>
</dbReference>
<evidence type="ECO:0000256" key="7">
    <source>
        <dbReference type="RuleBase" id="RU362109"/>
    </source>
</evidence>
<sequence>MFTLRRQVKDSQERKERGGAGKLTPGEIRAQKDISSLDTPPTMKVSFPDQTNIMEFKVELQPQEGYYLPGTFYFTIKVPVEYPHKAPKVHCETKVYHPNIDLEGNVCLNILRQDWKPILTLSSVLYGLQLLFLEPNPDDPLNKEAAETMKRDPRAFASLVASSLRGGRIGNEYFPRVI</sequence>
<evidence type="ECO:0000256" key="8">
    <source>
        <dbReference type="SAM" id="MobiDB-lite"/>
    </source>
</evidence>
<protein>
    <recommendedName>
        <fullName evidence="9">UBC core domain-containing protein</fullName>
    </recommendedName>
</protein>